<evidence type="ECO:0000313" key="11">
    <source>
        <dbReference type="Proteomes" id="UP001313282"/>
    </source>
</evidence>
<feature type="domain" description="Peptidase M20 dimerisation" evidence="9">
    <location>
        <begin position="320"/>
        <end position="471"/>
    </location>
</feature>
<feature type="binding site" evidence="7">
    <location>
        <position position="274"/>
    </location>
    <ligand>
        <name>Zn(2+)</name>
        <dbReference type="ChEBI" id="CHEBI:29105"/>
        <label>1</label>
    </ligand>
</feature>
<evidence type="ECO:0000259" key="9">
    <source>
        <dbReference type="Pfam" id="PF07687"/>
    </source>
</evidence>
<evidence type="ECO:0000256" key="5">
    <source>
        <dbReference type="ARBA" id="ARBA00022833"/>
    </source>
</evidence>
<comment type="caution">
    <text evidence="10">The sequence shown here is derived from an EMBL/GenBank/DDBJ whole genome shotgun (WGS) entry which is preliminary data.</text>
</comment>
<dbReference type="Proteomes" id="UP001313282">
    <property type="component" value="Unassembled WGS sequence"/>
</dbReference>
<dbReference type="Pfam" id="PF01546">
    <property type="entry name" value="Peptidase_M20"/>
    <property type="match status" value="1"/>
</dbReference>
<evidence type="ECO:0000256" key="3">
    <source>
        <dbReference type="ARBA" id="ARBA00022723"/>
    </source>
</evidence>
<keyword evidence="11" id="KW-1185">Reference proteome</keyword>
<name>A0AAN8RMH7_9PEZI</name>
<dbReference type="AlphaFoldDB" id="A0AAN8RMH7"/>
<protein>
    <recommendedName>
        <fullName evidence="9">Peptidase M20 dimerisation domain-containing protein</fullName>
    </recommendedName>
</protein>
<dbReference type="Pfam" id="PF07687">
    <property type="entry name" value="M20_dimer"/>
    <property type="match status" value="1"/>
</dbReference>
<keyword evidence="5 7" id="KW-0862">Zinc</keyword>
<feature type="binding site" evidence="7">
    <location>
        <position position="239"/>
    </location>
    <ligand>
        <name>Zn(2+)</name>
        <dbReference type="ChEBI" id="CHEBI:29105"/>
        <label>2</label>
    </ligand>
</feature>
<dbReference type="InterPro" id="IPR047177">
    <property type="entry name" value="Pept_M20A"/>
</dbReference>
<reference evidence="10 11" key="1">
    <citation type="submission" date="2019-10" db="EMBL/GenBank/DDBJ databases">
        <authorList>
            <person name="Palmer J.M."/>
        </authorList>
    </citation>
    <scope>NUCLEOTIDE SEQUENCE [LARGE SCALE GENOMIC DNA]</scope>
    <source>
        <strain evidence="10 11">TWF718</strain>
    </source>
</reference>
<feature type="binding site" evidence="7">
    <location>
        <position position="302"/>
    </location>
    <ligand>
        <name>Zn(2+)</name>
        <dbReference type="ChEBI" id="CHEBI:29105"/>
        <label>2</label>
    </ligand>
</feature>
<dbReference type="PANTHER" id="PTHR45962">
    <property type="entry name" value="N-FATTY-ACYL-AMINO ACID SYNTHASE/HYDROLASE PM20D1"/>
    <property type="match status" value="1"/>
</dbReference>
<evidence type="ECO:0000256" key="6">
    <source>
        <dbReference type="PIRSR" id="PIRSR037217-1"/>
    </source>
</evidence>
<dbReference type="GO" id="GO:0046872">
    <property type="term" value="F:metal ion binding"/>
    <property type="evidence" value="ECO:0007669"/>
    <property type="project" value="UniProtKB-KW"/>
</dbReference>
<dbReference type="FunFam" id="3.40.630.10:FF:000027">
    <property type="entry name" value="N-fatty-acyl-amino acid synthase/hydrolase PM20D1"/>
    <property type="match status" value="1"/>
</dbReference>
<dbReference type="GO" id="GO:0004181">
    <property type="term" value="F:metallocarboxypeptidase activity"/>
    <property type="evidence" value="ECO:0007669"/>
    <property type="project" value="InterPro"/>
</dbReference>
<keyword evidence="2" id="KW-0645">Protease</keyword>
<feature type="transmembrane region" description="Helical" evidence="8">
    <location>
        <begin position="34"/>
        <end position="55"/>
    </location>
</feature>
<dbReference type="PIRSF" id="PIRSF037217">
    <property type="entry name" value="Carboxypeptidase_S"/>
    <property type="match status" value="1"/>
</dbReference>
<dbReference type="GO" id="GO:0000328">
    <property type="term" value="C:fungal-type vacuole lumen"/>
    <property type="evidence" value="ECO:0007669"/>
    <property type="project" value="TreeGrafter"/>
</dbReference>
<accession>A0AAN8RMH7</accession>
<keyword evidence="8" id="KW-0812">Transmembrane</keyword>
<proteinExistence type="inferred from homology"/>
<dbReference type="InterPro" id="IPR017141">
    <property type="entry name" value="Pept_M20_carboxypep"/>
</dbReference>
<sequence length="601" mass="67836">MGNPEVLLPKDSKDLPGSKSYQSHIFRNERYRKYLLNFLGLLGIALLGAAFYQSYAPHINIVTPKVYICNEQHGSRPYQTSQVQKKPALKNVQELCPLVEPIYPETNSLVLRRALARLRSPDYLFWSAKALGDAVRVRTQVYDDLGDVYEDPRWNVMDGFNRYLDWTFPLLRRYLRVETVNRYGRVYTWEGSDRSLKPVLLLAHQDVVPVEQETLNEWEYPPYSGDFRDGFIWGRGALDDKNQLVGIMESLSLLLQSGFRPARTIVVGFGFDEEIGGNQGAQHIADHLLRTYGKDSFALLIDEGSSMQEVFGSNIMAISTAEKGFMNQRITIKTPGGHSSVPPKHSSIGILSELIVALESHPFEHELSDDNPLYDFLTCSAAHAKDFPEDMYNYIAEDDREALIEALVKYNPRYDVDLRSTVAVDTICGGTKVNALPEFVTAEVNHRIRRGSSISEVTNATLALASEIAEKHGLKLIAYPERKIPYPESSITLETFNGREPSPLTSSRTDIPTAYKLIAGTTRAVFGEDLVVTASLNMGNTDTFWYTGLSENIFRYAPMPVVKKNMHGVNERVPMDGHLAMVEWFFTFLLNADDVDRVWLP</sequence>
<evidence type="ECO:0000256" key="1">
    <source>
        <dbReference type="ARBA" id="ARBA00006247"/>
    </source>
</evidence>
<keyword evidence="8" id="KW-1133">Transmembrane helix</keyword>
<feature type="active site" description="Proton acceptor" evidence="6">
    <location>
        <position position="273"/>
    </location>
</feature>
<dbReference type="SUPFAM" id="SSF55031">
    <property type="entry name" value="Bacterial exopeptidase dimerisation domain"/>
    <property type="match status" value="1"/>
</dbReference>
<keyword evidence="8" id="KW-0472">Membrane</keyword>
<dbReference type="InterPro" id="IPR001261">
    <property type="entry name" value="ArgE/DapE_CS"/>
</dbReference>
<comment type="similarity">
    <text evidence="1">Belongs to the peptidase M20A family.</text>
</comment>
<feature type="binding site" evidence="7">
    <location>
        <position position="567"/>
    </location>
    <ligand>
        <name>Zn(2+)</name>
        <dbReference type="ChEBI" id="CHEBI:29105"/>
        <label>1</label>
    </ligand>
</feature>
<feature type="binding site" evidence="7">
    <location>
        <position position="204"/>
    </location>
    <ligand>
        <name>Zn(2+)</name>
        <dbReference type="ChEBI" id="CHEBI:29105"/>
        <label>2</label>
    </ligand>
</feature>
<dbReference type="SUPFAM" id="SSF53187">
    <property type="entry name" value="Zn-dependent exopeptidases"/>
    <property type="match status" value="1"/>
</dbReference>
<evidence type="ECO:0000256" key="7">
    <source>
        <dbReference type="PIRSR" id="PIRSR037217-2"/>
    </source>
</evidence>
<keyword evidence="4" id="KW-0378">Hydrolase</keyword>
<dbReference type="GO" id="GO:0051603">
    <property type="term" value="P:proteolysis involved in protein catabolic process"/>
    <property type="evidence" value="ECO:0007669"/>
    <property type="project" value="TreeGrafter"/>
</dbReference>
<keyword evidence="3 7" id="KW-0479">Metal-binding</keyword>
<evidence type="ECO:0000256" key="4">
    <source>
        <dbReference type="ARBA" id="ARBA00022801"/>
    </source>
</evidence>
<dbReference type="InterPro" id="IPR036264">
    <property type="entry name" value="Bact_exopeptidase_dim_dom"/>
</dbReference>
<gene>
    <name evidence="10" type="ORF">TWF718_007759</name>
</gene>
<dbReference type="PROSITE" id="PS00758">
    <property type="entry name" value="ARGE_DAPE_CPG2_1"/>
    <property type="match status" value="1"/>
</dbReference>
<dbReference type="Gene3D" id="3.40.630.10">
    <property type="entry name" value="Zn peptidases"/>
    <property type="match status" value="1"/>
</dbReference>
<dbReference type="InterPro" id="IPR002933">
    <property type="entry name" value="Peptidase_M20"/>
</dbReference>
<feature type="active site" evidence="6">
    <location>
        <position position="206"/>
    </location>
</feature>
<dbReference type="InterPro" id="IPR011650">
    <property type="entry name" value="Peptidase_M20_dimer"/>
</dbReference>
<dbReference type="Gene3D" id="3.30.70.360">
    <property type="match status" value="1"/>
</dbReference>
<feature type="binding site" evidence="7">
    <location>
        <position position="239"/>
    </location>
    <ligand>
        <name>Zn(2+)</name>
        <dbReference type="ChEBI" id="CHEBI:29105"/>
        <label>1</label>
    </ligand>
</feature>
<organism evidence="10 11">
    <name type="scientific">Orbilia javanica</name>
    <dbReference type="NCBI Taxonomy" id="47235"/>
    <lineage>
        <taxon>Eukaryota</taxon>
        <taxon>Fungi</taxon>
        <taxon>Dikarya</taxon>
        <taxon>Ascomycota</taxon>
        <taxon>Pezizomycotina</taxon>
        <taxon>Orbiliomycetes</taxon>
        <taxon>Orbiliales</taxon>
        <taxon>Orbiliaceae</taxon>
        <taxon>Orbilia</taxon>
    </lineage>
</organism>
<evidence type="ECO:0000256" key="8">
    <source>
        <dbReference type="SAM" id="Phobius"/>
    </source>
</evidence>
<evidence type="ECO:0000256" key="2">
    <source>
        <dbReference type="ARBA" id="ARBA00022670"/>
    </source>
</evidence>
<dbReference type="CDD" id="cd05674">
    <property type="entry name" value="M20_yscS"/>
    <property type="match status" value="1"/>
</dbReference>
<dbReference type="EMBL" id="JAVHNR010000005">
    <property type="protein sequence ID" value="KAK6342359.1"/>
    <property type="molecule type" value="Genomic_DNA"/>
</dbReference>
<evidence type="ECO:0000313" key="10">
    <source>
        <dbReference type="EMBL" id="KAK6342359.1"/>
    </source>
</evidence>
<dbReference type="PANTHER" id="PTHR45962:SF1">
    <property type="entry name" value="N-FATTY-ACYL-AMINO ACID SYNTHASE_HYDROLASE PM20D1"/>
    <property type="match status" value="1"/>
</dbReference>